<dbReference type="InterPro" id="IPR013785">
    <property type="entry name" value="Aldolase_TIM"/>
</dbReference>
<evidence type="ECO:0000313" key="13">
    <source>
        <dbReference type="EMBL" id="SMP22967.1"/>
    </source>
</evidence>
<feature type="binding site" evidence="11">
    <location>
        <position position="202"/>
    </location>
    <ligand>
        <name>Mn(2+)</name>
        <dbReference type="ChEBI" id="CHEBI:29035"/>
    </ligand>
</feature>
<keyword evidence="14" id="KW-1185">Reference proteome</keyword>
<dbReference type="Gene3D" id="1.10.238.260">
    <property type="match status" value="1"/>
</dbReference>
<dbReference type="RefSeq" id="WP_283426251.1">
    <property type="nucleotide sequence ID" value="NZ_FXTY01000004.1"/>
</dbReference>
<dbReference type="HAMAP" id="MF_01025">
    <property type="entry name" value="LeuA_type1"/>
    <property type="match status" value="1"/>
</dbReference>
<feature type="binding site" evidence="11">
    <location>
        <position position="15"/>
    </location>
    <ligand>
        <name>Mn(2+)</name>
        <dbReference type="ChEBI" id="CHEBI:29035"/>
    </ligand>
</feature>
<comment type="pathway">
    <text evidence="1 11">Amino-acid biosynthesis; L-leucine biosynthesis; L-leucine from 3-methyl-2-oxobutanoate: step 1/4.</text>
</comment>
<dbReference type="InterPro" id="IPR002034">
    <property type="entry name" value="AIPM/Hcit_synth_CS"/>
</dbReference>
<dbReference type="CDD" id="cd07940">
    <property type="entry name" value="DRE_TIM_IPMS"/>
    <property type="match status" value="1"/>
</dbReference>
<keyword evidence="11" id="KW-0963">Cytoplasm</keyword>
<dbReference type="SUPFAM" id="SSF51569">
    <property type="entry name" value="Aldolase"/>
    <property type="match status" value="1"/>
</dbReference>
<dbReference type="Pfam" id="PF22617">
    <property type="entry name" value="HCS_D2"/>
    <property type="match status" value="1"/>
</dbReference>
<dbReference type="Gene3D" id="3.30.160.270">
    <property type="match status" value="1"/>
</dbReference>
<evidence type="ECO:0000256" key="1">
    <source>
        <dbReference type="ARBA" id="ARBA00004689"/>
    </source>
</evidence>
<evidence type="ECO:0000256" key="2">
    <source>
        <dbReference type="ARBA" id="ARBA00009396"/>
    </source>
</evidence>
<gene>
    <name evidence="11" type="primary">leuA</name>
    <name evidence="13" type="ORF">SAMN06265373_104301</name>
</gene>
<comment type="catalytic activity">
    <reaction evidence="11">
        <text>3-methyl-2-oxobutanoate + acetyl-CoA + H2O = (2S)-2-isopropylmalate + CoA + H(+)</text>
        <dbReference type="Rhea" id="RHEA:21524"/>
        <dbReference type="ChEBI" id="CHEBI:1178"/>
        <dbReference type="ChEBI" id="CHEBI:11851"/>
        <dbReference type="ChEBI" id="CHEBI:15377"/>
        <dbReference type="ChEBI" id="CHEBI:15378"/>
        <dbReference type="ChEBI" id="CHEBI:57287"/>
        <dbReference type="ChEBI" id="CHEBI:57288"/>
        <dbReference type="EC" id="2.3.3.13"/>
    </reaction>
</comment>
<comment type="subunit">
    <text evidence="11">Homodimer.</text>
</comment>
<evidence type="ECO:0000256" key="3">
    <source>
        <dbReference type="ARBA" id="ARBA00012973"/>
    </source>
</evidence>
<evidence type="ECO:0000256" key="7">
    <source>
        <dbReference type="ARBA" id="ARBA00022679"/>
    </source>
</evidence>
<evidence type="ECO:0000313" key="14">
    <source>
        <dbReference type="Proteomes" id="UP001157961"/>
    </source>
</evidence>
<evidence type="ECO:0000259" key="12">
    <source>
        <dbReference type="PROSITE" id="PS50991"/>
    </source>
</evidence>
<feature type="binding site" evidence="11">
    <location>
        <position position="204"/>
    </location>
    <ligand>
        <name>Mn(2+)</name>
        <dbReference type="ChEBI" id="CHEBI:29035"/>
    </ligand>
</feature>
<keyword evidence="8 11" id="KW-0479">Metal-binding</keyword>
<comment type="cofactor">
    <cofactor evidence="11">
        <name>Mn(2+)</name>
        <dbReference type="ChEBI" id="CHEBI:29035"/>
    </cofactor>
</comment>
<keyword evidence="9 11" id="KW-0464">Manganese</keyword>
<keyword evidence="7 11" id="KW-0808">Transferase</keyword>
<feature type="binding site" evidence="11">
    <location>
        <position position="238"/>
    </location>
    <ligand>
        <name>Mn(2+)</name>
        <dbReference type="ChEBI" id="CHEBI:29035"/>
    </ligand>
</feature>
<sequence length="521" mass="56322">MSDNQVLIFDTTLRDGEQSPGATMTHDEKLEIASMLDDMGVDIIEAGFPIASEGDFAAVSEIAKNSVNSRICGLARANFADIDRCWEAVKHAKQNRIHTFIGTSPLHRAIPNLTMDEMADKIHQTVTHARNLCDNVQWSPMDATRTEWDYLCRVIEIAIKAGASTINIPDTVGYTAPAESADLIKRLIDTVPGADEVIFATHCHNDLGMATANSLAAVAGGARQIECTINGLGERAGNTALEEVVMALKTRHDIMPWTTGIDTTKIMAISRRVSTVSGFLVQPNKAIVGKNAFAHESGIHQDGMLKNRENFEIMRPEDVGLSGTSLPLGKHSGRAALRDKLDQLGFEVGDNQLKDIFVRFKELADRKKEVFDDDIIALVRADSGEDEDDRLQLVSMKVVCGTGGPAESTIEMEVDGKDVSATAEGDGPVDASFKAIREIHPNAARLQLYQVSAVTEGTDAQATVSVRLEEDGVIATGQSANTDTVVASAKAYIHALNRLLVRRDKVGEGADAKEVSYKDLA</sequence>
<dbReference type="Gene3D" id="3.20.20.70">
    <property type="entry name" value="Aldolase class I"/>
    <property type="match status" value="1"/>
</dbReference>
<dbReference type="Pfam" id="PF00682">
    <property type="entry name" value="HMGL-like"/>
    <property type="match status" value="1"/>
</dbReference>
<evidence type="ECO:0000256" key="10">
    <source>
        <dbReference type="ARBA" id="ARBA00023304"/>
    </source>
</evidence>
<keyword evidence="5 11" id="KW-0432">Leucine biosynthesis</keyword>
<feature type="region of interest" description="Regulatory domain" evidence="11">
    <location>
        <begin position="392"/>
        <end position="521"/>
    </location>
</feature>
<dbReference type="InterPro" id="IPR005671">
    <property type="entry name" value="LeuA_bact_synth"/>
</dbReference>
<accession>A0ABY1P223</accession>
<dbReference type="InterPro" id="IPR000891">
    <property type="entry name" value="PYR_CT"/>
</dbReference>
<dbReference type="Pfam" id="PF08502">
    <property type="entry name" value="LeuA_dimer"/>
    <property type="match status" value="1"/>
</dbReference>
<dbReference type="PROSITE" id="PS00816">
    <property type="entry name" value="AIPM_HOMOCIT_SYNTH_2"/>
    <property type="match status" value="1"/>
</dbReference>
<comment type="caution">
    <text evidence="13">The sequence shown here is derived from an EMBL/GenBank/DDBJ whole genome shotgun (WGS) entry which is preliminary data.</text>
</comment>
<dbReference type="PROSITE" id="PS00815">
    <property type="entry name" value="AIPM_HOMOCIT_SYNTH_1"/>
    <property type="match status" value="1"/>
</dbReference>
<evidence type="ECO:0000256" key="4">
    <source>
        <dbReference type="ARBA" id="ARBA00018198"/>
    </source>
</evidence>
<dbReference type="PANTHER" id="PTHR10277:SF9">
    <property type="entry name" value="2-ISOPROPYLMALATE SYNTHASE 1, CHLOROPLASTIC-RELATED"/>
    <property type="match status" value="1"/>
</dbReference>
<evidence type="ECO:0000256" key="8">
    <source>
        <dbReference type="ARBA" id="ARBA00022723"/>
    </source>
</evidence>
<protein>
    <recommendedName>
        <fullName evidence="4 11">2-isopropylmalate synthase</fullName>
        <ecNumber evidence="3 11">2.3.3.13</ecNumber>
    </recommendedName>
    <alternativeName>
        <fullName evidence="11">Alpha-IPM synthase</fullName>
    </alternativeName>
    <alternativeName>
        <fullName evidence="11">Alpha-isopropylmalate synthase</fullName>
    </alternativeName>
</protein>
<dbReference type="InterPro" id="IPR054691">
    <property type="entry name" value="LeuA/HCS_post-cat"/>
</dbReference>
<proteinExistence type="inferred from homology"/>
<dbReference type="Proteomes" id="UP001157961">
    <property type="component" value="Unassembled WGS sequence"/>
</dbReference>
<evidence type="ECO:0000256" key="5">
    <source>
        <dbReference type="ARBA" id="ARBA00022430"/>
    </source>
</evidence>
<keyword evidence="10 11" id="KW-0100">Branched-chain amino acid biosynthesis</keyword>
<dbReference type="PANTHER" id="PTHR10277">
    <property type="entry name" value="HOMOCITRATE SYNTHASE-RELATED"/>
    <property type="match status" value="1"/>
</dbReference>
<keyword evidence="6 11" id="KW-0028">Amino-acid biosynthesis</keyword>
<dbReference type="NCBIfam" id="NF002087">
    <property type="entry name" value="PRK00915.1-4"/>
    <property type="match status" value="1"/>
</dbReference>
<dbReference type="EC" id="2.3.3.13" evidence="3 11"/>
<dbReference type="InterPro" id="IPR036230">
    <property type="entry name" value="LeuA_allosteric_dom_sf"/>
</dbReference>
<reference evidence="13 14" key="1">
    <citation type="submission" date="2017-05" db="EMBL/GenBank/DDBJ databases">
        <authorList>
            <person name="Varghese N."/>
            <person name="Submissions S."/>
        </authorList>
    </citation>
    <scope>NUCLEOTIDE SEQUENCE [LARGE SCALE GENOMIC DNA]</scope>
    <source>
        <strain evidence="13 14">DSM 29734</strain>
    </source>
</reference>
<comment type="similarity">
    <text evidence="2 11">Belongs to the alpha-IPM synthase/homocitrate synthase family. LeuA type 1 subfamily.</text>
</comment>
<feature type="domain" description="Pyruvate carboxyltransferase" evidence="12">
    <location>
        <begin position="6"/>
        <end position="267"/>
    </location>
</feature>
<dbReference type="EMBL" id="FXTY01000004">
    <property type="protein sequence ID" value="SMP22967.1"/>
    <property type="molecule type" value="Genomic_DNA"/>
</dbReference>
<dbReference type="NCBIfam" id="NF002086">
    <property type="entry name" value="PRK00915.1-3"/>
    <property type="match status" value="1"/>
</dbReference>
<evidence type="ECO:0000256" key="6">
    <source>
        <dbReference type="ARBA" id="ARBA00022605"/>
    </source>
</evidence>
<name>A0ABY1P223_9RHOB</name>
<dbReference type="InterPro" id="IPR013709">
    <property type="entry name" value="2-isopropylmalate_synth_dimer"/>
</dbReference>
<evidence type="ECO:0000256" key="11">
    <source>
        <dbReference type="HAMAP-Rule" id="MF_01025"/>
    </source>
</evidence>
<organism evidence="13 14">
    <name type="scientific">Shimia sagamensis</name>
    <dbReference type="NCBI Taxonomy" id="1566352"/>
    <lineage>
        <taxon>Bacteria</taxon>
        <taxon>Pseudomonadati</taxon>
        <taxon>Pseudomonadota</taxon>
        <taxon>Alphaproteobacteria</taxon>
        <taxon>Rhodobacterales</taxon>
        <taxon>Roseobacteraceae</taxon>
    </lineage>
</organism>
<dbReference type="InterPro" id="IPR050073">
    <property type="entry name" value="2-IPM_HCS-like"/>
</dbReference>
<dbReference type="PROSITE" id="PS50991">
    <property type="entry name" value="PYR_CT"/>
    <property type="match status" value="1"/>
</dbReference>
<dbReference type="NCBIfam" id="TIGR00973">
    <property type="entry name" value="leuA_bact"/>
    <property type="match status" value="1"/>
</dbReference>
<comment type="function">
    <text evidence="11">Catalyzes the condensation of the acetyl group of acetyl-CoA with 3-methyl-2-oxobutanoate (2-ketoisovalerate) to form 3-carboxy-3-hydroxy-4-methylpentanoate (2-isopropylmalate).</text>
</comment>
<evidence type="ECO:0000256" key="9">
    <source>
        <dbReference type="ARBA" id="ARBA00023211"/>
    </source>
</evidence>
<dbReference type="SMART" id="SM00917">
    <property type="entry name" value="LeuA_dimer"/>
    <property type="match status" value="1"/>
</dbReference>
<dbReference type="SUPFAM" id="SSF110921">
    <property type="entry name" value="2-isopropylmalate synthase LeuA, allosteric (dimerisation) domain"/>
    <property type="match status" value="1"/>
</dbReference>